<keyword evidence="5" id="KW-0961">Cell wall biogenesis/degradation</keyword>
<comment type="catalytic activity">
    <reaction evidence="1">
        <text>Hydrolyzes the link between N-acetylmuramoyl residues and L-amino acid residues in certain cell-wall glycopeptides.</text>
        <dbReference type="EC" id="3.5.1.28"/>
    </reaction>
</comment>
<dbReference type="Gene3D" id="3.40.630.40">
    <property type="entry name" value="Zn-dependent exopeptidases"/>
    <property type="match status" value="1"/>
</dbReference>
<organism evidence="7 8">
    <name type="scientific">Buchnera aphidicola</name>
    <name type="common">Aphis helianthi</name>
    <dbReference type="NCBI Taxonomy" id="2315802"/>
    <lineage>
        <taxon>Bacteria</taxon>
        <taxon>Pseudomonadati</taxon>
        <taxon>Pseudomonadota</taxon>
        <taxon>Gammaproteobacteria</taxon>
        <taxon>Enterobacterales</taxon>
        <taxon>Erwiniaceae</taxon>
        <taxon>Buchnera</taxon>
    </lineage>
</organism>
<dbReference type="CDD" id="cd02696">
    <property type="entry name" value="MurNAc-LAA"/>
    <property type="match status" value="1"/>
</dbReference>
<dbReference type="SMART" id="SM00646">
    <property type="entry name" value="Ami_3"/>
    <property type="match status" value="1"/>
</dbReference>
<dbReference type="OrthoDB" id="9806267at2"/>
<gene>
    <name evidence="7" type="ORF">D9V62_02935</name>
</gene>
<feature type="domain" description="MurNAc-LAA" evidence="6">
    <location>
        <begin position="63"/>
        <end position="222"/>
    </location>
</feature>
<dbReference type="SUPFAM" id="SSF53187">
    <property type="entry name" value="Zn-dependent exopeptidases"/>
    <property type="match status" value="1"/>
</dbReference>
<keyword evidence="4" id="KW-0378">Hydrolase</keyword>
<evidence type="ECO:0000256" key="5">
    <source>
        <dbReference type="ARBA" id="ARBA00023316"/>
    </source>
</evidence>
<dbReference type="Pfam" id="PF01520">
    <property type="entry name" value="Amidase_3"/>
    <property type="match status" value="1"/>
</dbReference>
<dbReference type="InterPro" id="IPR050695">
    <property type="entry name" value="N-acetylmuramoyl_amidase_3"/>
</dbReference>
<dbReference type="Proteomes" id="UP000298759">
    <property type="component" value="Chromosome"/>
</dbReference>
<sequence>MTILIDAGHGGQDPGSIGHNGLKEKEVTLKIAINLKKLLNNNKMFHAVLTRNNDSYLSLKKRKNLLKNQKTSLLLSIHVDSSRQQYVSGISIWIVSSNRMYREINNFISDKTEKIYFSKNIEDIFKNNKNDMYLKKTILDLQFNNFQTMEINLSSYIFQEFKKIVKINKKRPNYASLGILSSINTPSILIETGFITNFEEEKKLRTISYQKKIANAIYIALKNYFQNKSISNVLKNIE</sequence>
<reference evidence="7 8" key="1">
    <citation type="submission" date="2018-12" db="EMBL/GenBank/DDBJ databases">
        <authorList>
            <person name="Chong R.A."/>
        </authorList>
    </citation>
    <scope>NUCLEOTIDE SEQUENCE [LARGE SCALE GENOMIC DNA]</scope>
    <source>
        <strain evidence="7 8">Ahe</strain>
    </source>
</reference>
<dbReference type="GO" id="GO:0008745">
    <property type="term" value="F:N-acetylmuramoyl-L-alanine amidase activity"/>
    <property type="evidence" value="ECO:0007669"/>
    <property type="project" value="UniProtKB-EC"/>
</dbReference>
<dbReference type="AlphaFoldDB" id="A0A4D6XPI0"/>
<reference evidence="7 8" key="2">
    <citation type="submission" date="2019-05" db="EMBL/GenBank/DDBJ databases">
        <title>Genome evolution of the obligate endosymbiont Buchnera aphidicola.</title>
        <authorList>
            <person name="Moran N.A."/>
        </authorList>
    </citation>
    <scope>NUCLEOTIDE SEQUENCE [LARGE SCALE GENOMIC DNA]</scope>
    <source>
        <strain evidence="7 8">Ahe</strain>
    </source>
</reference>
<dbReference type="GO" id="GO:0009253">
    <property type="term" value="P:peptidoglycan catabolic process"/>
    <property type="evidence" value="ECO:0007669"/>
    <property type="project" value="InterPro"/>
</dbReference>
<dbReference type="GO" id="GO:0030288">
    <property type="term" value="C:outer membrane-bounded periplasmic space"/>
    <property type="evidence" value="ECO:0007669"/>
    <property type="project" value="TreeGrafter"/>
</dbReference>
<evidence type="ECO:0000313" key="7">
    <source>
        <dbReference type="EMBL" id="QCI17369.1"/>
    </source>
</evidence>
<dbReference type="EMBL" id="CP034894">
    <property type="protein sequence ID" value="QCI17369.1"/>
    <property type="molecule type" value="Genomic_DNA"/>
</dbReference>
<evidence type="ECO:0000256" key="2">
    <source>
        <dbReference type="ARBA" id="ARBA00010860"/>
    </source>
</evidence>
<name>A0A4D6XPI0_9GAMM</name>
<evidence type="ECO:0000259" key="6">
    <source>
        <dbReference type="SMART" id="SM00646"/>
    </source>
</evidence>
<dbReference type="PANTHER" id="PTHR30404:SF6">
    <property type="entry name" value="N-ACETYLMURAMOYL-L-ALANINE AMIDASE AMIB"/>
    <property type="match status" value="1"/>
</dbReference>
<proteinExistence type="inferred from homology"/>
<evidence type="ECO:0000313" key="8">
    <source>
        <dbReference type="Proteomes" id="UP000298759"/>
    </source>
</evidence>
<dbReference type="EC" id="3.5.1.28" evidence="3"/>
<evidence type="ECO:0000256" key="3">
    <source>
        <dbReference type="ARBA" id="ARBA00011901"/>
    </source>
</evidence>
<dbReference type="GO" id="GO:0071555">
    <property type="term" value="P:cell wall organization"/>
    <property type="evidence" value="ECO:0007669"/>
    <property type="project" value="UniProtKB-KW"/>
</dbReference>
<evidence type="ECO:0000256" key="1">
    <source>
        <dbReference type="ARBA" id="ARBA00001561"/>
    </source>
</evidence>
<comment type="similarity">
    <text evidence="2">Belongs to the N-acetylmuramoyl-L-alanine amidase 3 family.</text>
</comment>
<dbReference type="PANTHER" id="PTHR30404">
    <property type="entry name" value="N-ACETYLMURAMOYL-L-ALANINE AMIDASE"/>
    <property type="match status" value="1"/>
</dbReference>
<accession>A0A4D6XPI0</accession>
<evidence type="ECO:0000256" key="4">
    <source>
        <dbReference type="ARBA" id="ARBA00022801"/>
    </source>
</evidence>
<dbReference type="InterPro" id="IPR002508">
    <property type="entry name" value="MurNAc-LAA_cat"/>
</dbReference>
<protein>
    <recommendedName>
        <fullName evidence="3">N-acetylmuramoyl-L-alanine amidase</fullName>
        <ecNumber evidence="3">3.5.1.28</ecNumber>
    </recommendedName>
</protein>